<feature type="region of interest" description="Disordered" evidence="1">
    <location>
        <begin position="34"/>
        <end position="53"/>
    </location>
</feature>
<dbReference type="HOGENOM" id="CLU_1695483_0_0_1"/>
<organism evidence="2 3">
    <name type="scientific">Exophiala sideris</name>
    <dbReference type="NCBI Taxonomy" id="1016849"/>
    <lineage>
        <taxon>Eukaryota</taxon>
        <taxon>Fungi</taxon>
        <taxon>Dikarya</taxon>
        <taxon>Ascomycota</taxon>
        <taxon>Pezizomycotina</taxon>
        <taxon>Eurotiomycetes</taxon>
        <taxon>Chaetothyriomycetidae</taxon>
        <taxon>Chaetothyriales</taxon>
        <taxon>Herpotrichiellaceae</taxon>
        <taxon>Exophiala</taxon>
    </lineage>
</organism>
<evidence type="ECO:0000256" key="1">
    <source>
        <dbReference type="SAM" id="MobiDB-lite"/>
    </source>
</evidence>
<evidence type="ECO:0000313" key="3">
    <source>
        <dbReference type="Proteomes" id="UP000053599"/>
    </source>
</evidence>
<dbReference type="Proteomes" id="UP000053599">
    <property type="component" value="Unassembled WGS sequence"/>
</dbReference>
<dbReference type="EMBL" id="KN846953">
    <property type="protein sequence ID" value="KIV78971.1"/>
    <property type="molecule type" value="Genomic_DNA"/>
</dbReference>
<name>A0A0D1WUU2_9EURO</name>
<dbReference type="AlphaFoldDB" id="A0A0D1WUU2"/>
<proteinExistence type="predicted"/>
<accession>A0A0D1WUU2</accession>
<reference evidence="2 3" key="1">
    <citation type="submission" date="2015-01" db="EMBL/GenBank/DDBJ databases">
        <title>The Genome Sequence of Exophiala sideris CBS121828.</title>
        <authorList>
            <consortium name="The Broad Institute Genomics Platform"/>
            <person name="Cuomo C."/>
            <person name="de Hoog S."/>
            <person name="Gorbushina A."/>
            <person name="Stielow B."/>
            <person name="Teixiera M."/>
            <person name="Abouelleil A."/>
            <person name="Chapman S.B."/>
            <person name="Priest M."/>
            <person name="Young S.K."/>
            <person name="Wortman J."/>
            <person name="Nusbaum C."/>
            <person name="Birren B."/>
        </authorList>
    </citation>
    <scope>NUCLEOTIDE SEQUENCE [LARGE SCALE GENOMIC DNA]</scope>
    <source>
        <strain evidence="2 3">CBS 121828</strain>
    </source>
</reference>
<evidence type="ECO:0000313" key="2">
    <source>
        <dbReference type="EMBL" id="KIV78971.1"/>
    </source>
</evidence>
<protein>
    <submittedName>
        <fullName evidence="2">Uncharacterized protein</fullName>
    </submittedName>
</protein>
<sequence length="155" mass="16873">MEEHDQVGFVSHHSIEQYQKHKTFASKHPIATTSISTQSTNHYSTHPTTKQPSHIKMNATRQIISRRAMSLTPRLGTSARFASTHAHGAQMSKHEQGVMRSVLTAATVATASGVAYAAARSGGRVGGRYAQKNKSLDSPKWFMEGAEGSNVFGKH</sequence>
<gene>
    <name evidence="2" type="ORF">PV11_06569</name>
</gene>
<dbReference type="OrthoDB" id="4159415at2759"/>
<feature type="compositionally biased region" description="Polar residues" evidence="1">
    <location>
        <begin position="34"/>
        <end position="52"/>
    </location>
</feature>